<organism evidence="2 3">
    <name type="scientific">Fusarium equiseti</name>
    <name type="common">Fusarium scirpi</name>
    <dbReference type="NCBI Taxonomy" id="61235"/>
    <lineage>
        <taxon>Eukaryota</taxon>
        <taxon>Fungi</taxon>
        <taxon>Dikarya</taxon>
        <taxon>Ascomycota</taxon>
        <taxon>Pezizomycotina</taxon>
        <taxon>Sordariomycetes</taxon>
        <taxon>Hypocreomycetidae</taxon>
        <taxon>Hypocreales</taxon>
        <taxon>Nectriaceae</taxon>
        <taxon>Fusarium</taxon>
        <taxon>Fusarium incarnatum-equiseti species complex</taxon>
    </lineage>
</organism>
<proteinExistence type="predicted"/>
<accession>A0A8J2IVF5</accession>
<evidence type="ECO:0000256" key="1">
    <source>
        <dbReference type="SAM" id="MobiDB-lite"/>
    </source>
</evidence>
<dbReference type="AlphaFoldDB" id="A0A8J2IVF5"/>
<sequence>MDKSKQPLLCMPYGACSTEKHELVKKAPLTFWEMCVDQVKKREELVEVQQCIEDMDLEIKWKNRGRRRLTDRQEKLMRELLQFGKLVREAEKADKDEKTAEAKEAQSNWAW</sequence>
<evidence type="ECO:0000313" key="3">
    <source>
        <dbReference type="Proteomes" id="UP000693738"/>
    </source>
</evidence>
<gene>
    <name evidence="2" type="ORF">FEQUK3_LOCUS10098</name>
</gene>
<evidence type="ECO:0000313" key="2">
    <source>
        <dbReference type="EMBL" id="CAG7564372.1"/>
    </source>
</evidence>
<name>A0A8J2IVF5_FUSEQ</name>
<protein>
    <submittedName>
        <fullName evidence="2">Uncharacterized protein</fullName>
    </submittedName>
</protein>
<feature type="region of interest" description="Disordered" evidence="1">
    <location>
        <begin position="92"/>
        <end position="111"/>
    </location>
</feature>
<reference evidence="2" key="1">
    <citation type="submission" date="2021-05" db="EMBL/GenBank/DDBJ databases">
        <authorList>
            <person name="Khan N."/>
        </authorList>
    </citation>
    <scope>NUCLEOTIDE SEQUENCE</scope>
</reference>
<dbReference type="EMBL" id="CAJSTJ010000165">
    <property type="protein sequence ID" value="CAG7564372.1"/>
    <property type="molecule type" value="Genomic_DNA"/>
</dbReference>
<comment type="caution">
    <text evidence="2">The sequence shown here is derived from an EMBL/GenBank/DDBJ whole genome shotgun (WGS) entry which is preliminary data.</text>
</comment>
<dbReference type="Proteomes" id="UP000693738">
    <property type="component" value="Unassembled WGS sequence"/>
</dbReference>
<feature type="compositionally biased region" description="Basic and acidic residues" evidence="1">
    <location>
        <begin position="92"/>
        <end position="104"/>
    </location>
</feature>